<dbReference type="PANTHER" id="PTHR45947:SF3">
    <property type="entry name" value="SULFOQUINOVOSYL TRANSFERASE SQD2"/>
    <property type="match status" value="1"/>
</dbReference>
<dbReference type="PANTHER" id="PTHR45947">
    <property type="entry name" value="SULFOQUINOVOSYL TRANSFERASE SQD2"/>
    <property type="match status" value="1"/>
</dbReference>
<name>A0ABT9YGK0_9BACI</name>
<proteinExistence type="predicted"/>
<keyword evidence="3" id="KW-1185">Reference proteome</keyword>
<dbReference type="SUPFAM" id="SSF53756">
    <property type="entry name" value="UDP-Glycosyltransferase/glycogen phosphorylase"/>
    <property type="match status" value="1"/>
</dbReference>
<protein>
    <submittedName>
        <fullName evidence="2">Glycosyltransferase involved in cell wall biosynthesis</fullName>
    </submittedName>
</protein>
<reference evidence="2 3" key="1">
    <citation type="submission" date="2023-07" db="EMBL/GenBank/DDBJ databases">
        <title>Genomic Encyclopedia of Type Strains, Phase IV (KMG-IV): sequencing the most valuable type-strain genomes for metagenomic binning, comparative biology and taxonomic classification.</title>
        <authorList>
            <person name="Goeker M."/>
        </authorList>
    </citation>
    <scope>NUCLEOTIDE SEQUENCE [LARGE SCALE GENOMIC DNA]</scope>
    <source>
        <strain evidence="2 3">DSM 19154</strain>
    </source>
</reference>
<dbReference type="Proteomes" id="UP001225034">
    <property type="component" value="Unassembled WGS sequence"/>
</dbReference>
<dbReference type="InterPro" id="IPR001296">
    <property type="entry name" value="Glyco_trans_1"/>
</dbReference>
<evidence type="ECO:0000313" key="2">
    <source>
        <dbReference type="EMBL" id="MDQ0206991.1"/>
    </source>
</evidence>
<accession>A0ABT9YGK0</accession>
<evidence type="ECO:0000313" key="3">
    <source>
        <dbReference type="Proteomes" id="UP001225034"/>
    </source>
</evidence>
<dbReference type="RefSeq" id="WP_306981923.1">
    <property type="nucleotide sequence ID" value="NZ_JAUSUA010000002.1"/>
</dbReference>
<feature type="domain" description="Glycosyl transferase family 1" evidence="1">
    <location>
        <begin position="233"/>
        <end position="376"/>
    </location>
</feature>
<dbReference type="Gene3D" id="3.40.50.2000">
    <property type="entry name" value="Glycogen Phosphorylase B"/>
    <property type="match status" value="2"/>
</dbReference>
<evidence type="ECO:0000259" key="1">
    <source>
        <dbReference type="Pfam" id="PF00534"/>
    </source>
</evidence>
<organism evidence="2 3">
    <name type="scientific">Alkalicoccobacillus murimartini</name>
    <dbReference type="NCBI Taxonomy" id="171685"/>
    <lineage>
        <taxon>Bacteria</taxon>
        <taxon>Bacillati</taxon>
        <taxon>Bacillota</taxon>
        <taxon>Bacilli</taxon>
        <taxon>Bacillales</taxon>
        <taxon>Bacillaceae</taxon>
        <taxon>Alkalicoccobacillus</taxon>
    </lineage>
</organism>
<dbReference type="EMBL" id="JAUSUA010000002">
    <property type="protein sequence ID" value="MDQ0206991.1"/>
    <property type="molecule type" value="Genomic_DNA"/>
</dbReference>
<gene>
    <name evidence="2" type="ORF">J2S05_001790</name>
</gene>
<comment type="caution">
    <text evidence="2">The sequence shown here is derived from an EMBL/GenBank/DDBJ whole genome shotgun (WGS) entry which is preliminary data.</text>
</comment>
<dbReference type="Pfam" id="PF00534">
    <property type="entry name" value="Glycos_transf_1"/>
    <property type="match status" value="1"/>
</dbReference>
<dbReference type="InterPro" id="IPR050194">
    <property type="entry name" value="Glycosyltransferase_grp1"/>
</dbReference>
<sequence length="407" mass="47660">MITRNYPFYKGEPFVENEIGEINNHFDKVIVIAALTQNNPKQTRSVPKGVDIVSNTSPKYFGVFRYLSNTLFWKDIIYDIEKNKRILHHPIRVAKCAAFSYIPKKAFADIRKKIQQYNFNQYDEIIIYSYWLHYTAEIAIKLKEHISKYSECKVKVISRAHRYDIYEQEEKGKYIAFREHILSKVDKVYSISEDGRNYISRKYPNYSYKIHLSRLGVPNRGLNPSDQDSIIHIVSCSRIEKVKRIHLIIDILSEFKDRKIKWTHFGGGSQQKKIKEYAKKITGNINVDFKGSVSNSELMEYYKQNHIDIFINVSSSEGIPVSIMEAMSFGIPIIATNVGGTGEIIDEGVNGHLLNRNFDVKFAVEKIYNLIDRESKYSFRNSSRLHWEKNYNSDINYRKFVQELKQI</sequence>